<evidence type="ECO:0000259" key="4">
    <source>
        <dbReference type="PROSITE" id="PS50977"/>
    </source>
</evidence>
<keyword evidence="3" id="KW-0804">Transcription</keyword>
<feature type="domain" description="HTH tetR-type" evidence="4">
    <location>
        <begin position="6"/>
        <end position="66"/>
    </location>
</feature>
<sequence length="190" mass="21995">MSYHKKNLKEKLAQIAWEICKADSWQKVNMRLVAKKAGVSTSASYRHYNNKNDLKAEVMRRGFQFLYEGMKDFQTSDANFASYGAHYIRFGLEYPHIYDLMFGNTDIDMALYPDLEALSNASFDGLVQGVKATMPNKPQKEILIKAYNIWASVHGVVGILRRSKWQGRKTETIEWIKENIEDYLKMTSFS</sequence>
<accession>A0A382PCL5</accession>
<dbReference type="Gene3D" id="1.10.357.10">
    <property type="entry name" value="Tetracycline Repressor, domain 2"/>
    <property type="match status" value="1"/>
</dbReference>
<dbReference type="AlphaFoldDB" id="A0A382PCL5"/>
<dbReference type="SUPFAM" id="SSF48498">
    <property type="entry name" value="Tetracyclin repressor-like, C-terminal domain"/>
    <property type="match status" value="1"/>
</dbReference>
<organism evidence="5">
    <name type="scientific">marine metagenome</name>
    <dbReference type="NCBI Taxonomy" id="408172"/>
    <lineage>
        <taxon>unclassified sequences</taxon>
        <taxon>metagenomes</taxon>
        <taxon>ecological metagenomes</taxon>
    </lineage>
</organism>
<dbReference type="InterPro" id="IPR036271">
    <property type="entry name" value="Tet_transcr_reg_TetR-rel_C_sf"/>
</dbReference>
<dbReference type="PROSITE" id="PS50977">
    <property type="entry name" value="HTH_TETR_2"/>
    <property type="match status" value="1"/>
</dbReference>
<evidence type="ECO:0000256" key="3">
    <source>
        <dbReference type="ARBA" id="ARBA00023163"/>
    </source>
</evidence>
<gene>
    <name evidence="5" type="ORF">METZ01_LOCUS322475</name>
</gene>
<dbReference type="EMBL" id="UINC01105582">
    <property type="protein sequence ID" value="SVC69621.1"/>
    <property type="molecule type" value="Genomic_DNA"/>
</dbReference>
<dbReference type="Pfam" id="PF00440">
    <property type="entry name" value="TetR_N"/>
    <property type="match status" value="1"/>
</dbReference>
<reference evidence="5" key="1">
    <citation type="submission" date="2018-05" db="EMBL/GenBank/DDBJ databases">
        <authorList>
            <person name="Lanie J.A."/>
            <person name="Ng W.-L."/>
            <person name="Kazmierczak K.M."/>
            <person name="Andrzejewski T.M."/>
            <person name="Davidsen T.M."/>
            <person name="Wayne K.J."/>
            <person name="Tettelin H."/>
            <person name="Glass J.I."/>
            <person name="Rusch D."/>
            <person name="Podicherti R."/>
            <person name="Tsui H.-C.T."/>
            <person name="Winkler M.E."/>
        </authorList>
    </citation>
    <scope>NUCLEOTIDE SEQUENCE</scope>
</reference>
<evidence type="ECO:0000256" key="1">
    <source>
        <dbReference type="ARBA" id="ARBA00023015"/>
    </source>
</evidence>
<keyword evidence="1" id="KW-0805">Transcription regulation</keyword>
<evidence type="ECO:0000256" key="2">
    <source>
        <dbReference type="ARBA" id="ARBA00023125"/>
    </source>
</evidence>
<evidence type="ECO:0000313" key="5">
    <source>
        <dbReference type="EMBL" id="SVC69621.1"/>
    </source>
</evidence>
<proteinExistence type="predicted"/>
<dbReference type="GO" id="GO:0003677">
    <property type="term" value="F:DNA binding"/>
    <property type="evidence" value="ECO:0007669"/>
    <property type="project" value="UniProtKB-KW"/>
</dbReference>
<name>A0A382PCL5_9ZZZZ</name>
<protein>
    <recommendedName>
        <fullName evidence="4">HTH tetR-type domain-containing protein</fullName>
    </recommendedName>
</protein>
<dbReference type="InterPro" id="IPR025996">
    <property type="entry name" value="MT1864/Rv1816-like_C"/>
</dbReference>
<dbReference type="InterPro" id="IPR001647">
    <property type="entry name" value="HTH_TetR"/>
</dbReference>
<dbReference type="InterPro" id="IPR009057">
    <property type="entry name" value="Homeodomain-like_sf"/>
</dbReference>
<keyword evidence="2" id="KW-0238">DNA-binding</keyword>
<dbReference type="SUPFAM" id="SSF46689">
    <property type="entry name" value="Homeodomain-like"/>
    <property type="match status" value="1"/>
</dbReference>
<dbReference type="Pfam" id="PF13305">
    <property type="entry name" value="TetR_C_33"/>
    <property type="match status" value="1"/>
</dbReference>